<comment type="caution">
    <text evidence="1">The sequence shown here is derived from an EMBL/GenBank/DDBJ whole genome shotgun (WGS) entry which is preliminary data.</text>
</comment>
<protein>
    <submittedName>
        <fullName evidence="1">Uncharacterized protein</fullName>
    </submittedName>
</protein>
<proteinExistence type="predicted"/>
<gene>
    <name evidence="1" type="ORF">ANN_25788</name>
</gene>
<sequence>MISLRKLILDVFNISSRRVQTLQLKIENNLDVSDMRGKHFNRPHAVTYDVKQLVRNHIESMPAEESHYSRFVSQKPYISSELSLEKMYDLFKETNPNVKCSRSIYRDIFRSEFKLRFGAPRSDSCAYRDEMYIQLVITDTEELDKKITAQSTFHHMKAEGAYRVLQDDVEIAKKNTEYVVLCTDMQQVLFCPTLHHSSVFYQRQFATYNQGIHNMGEDTAFFLRME</sequence>
<dbReference type="PANTHER" id="PTHR10773:SF19">
    <property type="match status" value="1"/>
</dbReference>
<name>A0ABQ8S4N2_PERAM</name>
<accession>A0ABQ8S4N2</accession>
<dbReference type="Proteomes" id="UP001148838">
    <property type="component" value="Unassembled WGS sequence"/>
</dbReference>
<reference evidence="1 2" key="1">
    <citation type="journal article" date="2022" name="Allergy">
        <title>Genome assembly and annotation of Periplaneta americana reveal a comprehensive cockroach allergen profile.</title>
        <authorList>
            <person name="Wang L."/>
            <person name="Xiong Q."/>
            <person name="Saelim N."/>
            <person name="Wang L."/>
            <person name="Nong W."/>
            <person name="Wan A.T."/>
            <person name="Shi M."/>
            <person name="Liu X."/>
            <person name="Cao Q."/>
            <person name="Hui J.H.L."/>
            <person name="Sookrung N."/>
            <person name="Leung T.F."/>
            <person name="Tungtrongchitr A."/>
            <person name="Tsui S.K.W."/>
        </authorList>
    </citation>
    <scope>NUCLEOTIDE SEQUENCE [LARGE SCALE GENOMIC DNA]</scope>
    <source>
        <strain evidence="1">PWHHKU_190912</strain>
    </source>
</reference>
<evidence type="ECO:0000313" key="2">
    <source>
        <dbReference type="Proteomes" id="UP001148838"/>
    </source>
</evidence>
<keyword evidence="2" id="KW-1185">Reference proteome</keyword>
<evidence type="ECO:0000313" key="1">
    <source>
        <dbReference type="EMBL" id="KAJ4428795.1"/>
    </source>
</evidence>
<organism evidence="1 2">
    <name type="scientific">Periplaneta americana</name>
    <name type="common">American cockroach</name>
    <name type="synonym">Blatta americana</name>
    <dbReference type="NCBI Taxonomy" id="6978"/>
    <lineage>
        <taxon>Eukaryota</taxon>
        <taxon>Metazoa</taxon>
        <taxon>Ecdysozoa</taxon>
        <taxon>Arthropoda</taxon>
        <taxon>Hexapoda</taxon>
        <taxon>Insecta</taxon>
        <taxon>Pterygota</taxon>
        <taxon>Neoptera</taxon>
        <taxon>Polyneoptera</taxon>
        <taxon>Dictyoptera</taxon>
        <taxon>Blattodea</taxon>
        <taxon>Blattoidea</taxon>
        <taxon>Blattidae</taxon>
        <taxon>Blattinae</taxon>
        <taxon>Periplaneta</taxon>
    </lineage>
</organism>
<dbReference type="PANTHER" id="PTHR10773">
    <property type="entry name" value="DNA-DIRECTED RNA POLYMERASES I, II, AND III SUBUNIT RPABC2"/>
    <property type="match status" value="1"/>
</dbReference>
<dbReference type="EMBL" id="JAJSOF020000036">
    <property type="protein sequence ID" value="KAJ4428795.1"/>
    <property type="molecule type" value="Genomic_DNA"/>
</dbReference>